<organism evidence="3 4">
    <name type="scientific">Astathelohania contejeani</name>
    <dbReference type="NCBI Taxonomy" id="164912"/>
    <lineage>
        <taxon>Eukaryota</taxon>
        <taxon>Fungi</taxon>
        <taxon>Fungi incertae sedis</taxon>
        <taxon>Microsporidia</taxon>
        <taxon>Astathelohaniidae</taxon>
        <taxon>Astathelohania</taxon>
    </lineage>
</organism>
<dbReference type="InterPro" id="IPR000626">
    <property type="entry name" value="Ubiquitin-like_dom"/>
</dbReference>
<dbReference type="Proteomes" id="UP001516464">
    <property type="component" value="Unassembled WGS sequence"/>
</dbReference>
<dbReference type="PROSITE" id="PS50053">
    <property type="entry name" value="UBIQUITIN_2"/>
    <property type="match status" value="1"/>
</dbReference>
<proteinExistence type="predicted"/>
<comment type="caution">
    <text evidence="3">The sequence shown here is derived from an EMBL/GenBank/DDBJ whole genome shotgun (WGS) entry which is preliminary data.</text>
</comment>
<dbReference type="SUPFAM" id="SSF54236">
    <property type="entry name" value="Ubiquitin-like"/>
    <property type="match status" value="1"/>
</dbReference>
<evidence type="ECO:0000313" key="3">
    <source>
        <dbReference type="EMBL" id="KAF7683697.1"/>
    </source>
</evidence>
<keyword evidence="1" id="KW-0812">Transmembrane</keyword>
<name>A0ABQ7HZS1_9MICR</name>
<accession>A0ABQ7HZS1</accession>
<feature type="transmembrane region" description="Helical" evidence="1">
    <location>
        <begin position="165"/>
        <end position="189"/>
    </location>
</feature>
<gene>
    <name evidence="3" type="ORF">TCON_1092</name>
</gene>
<sequence length="240" mass="27774">MLKIELSEINGETVYEIEYSHNSTIMDIKKYLADKMKSNKSIGIEDTISNDECAIDNINIIFNGKVISESVPLNTLGEDDIIHFKFHVKHKEEISDEIQMNPINIKNEVEVVVKETNKRIVVDKQKIIEKDGEFYLVTRRAPRLNLKKAILEAVNRIKPEILIKLAVIGVLLLTRNYEFAILLIIVLIMRMTSVIPFKFNMITNGIVEHVIKTFICFFLSMFFIHCDKILIFEEDNLKVC</sequence>
<evidence type="ECO:0000259" key="2">
    <source>
        <dbReference type="PROSITE" id="PS50053"/>
    </source>
</evidence>
<protein>
    <recommendedName>
        <fullName evidence="2">Ubiquitin-like domain-containing protein</fullName>
    </recommendedName>
</protein>
<reference evidence="3 4" key="1">
    <citation type="submission" date="2019-01" db="EMBL/GenBank/DDBJ databases">
        <title>Genomes sequencing and comparative genomics of infectious freshwater microsporidia, Cucumispora dikerogammari and Thelohania contejeani.</title>
        <authorList>
            <person name="Cormier A."/>
            <person name="Giraud I."/>
            <person name="Wattier R."/>
            <person name="Teixeira M."/>
            <person name="Grandjean F."/>
            <person name="Rigaud T."/>
            <person name="Cordaux R."/>
        </authorList>
    </citation>
    <scope>NUCLEOTIDE SEQUENCE [LARGE SCALE GENOMIC DNA]</scope>
    <source>
        <strain evidence="3">T1</strain>
        <tissue evidence="3">Spores</tissue>
    </source>
</reference>
<evidence type="ECO:0000313" key="4">
    <source>
        <dbReference type="Proteomes" id="UP001516464"/>
    </source>
</evidence>
<evidence type="ECO:0000256" key="1">
    <source>
        <dbReference type="SAM" id="Phobius"/>
    </source>
</evidence>
<keyword evidence="4" id="KW-1185">Reference proteome</keyword>
<keyword evidence="1" id="KW-0472">Membrane</keyword>
<dbReference type="EMBL" id="SBIQ01000060">
    <property type="protein sequence ID" value="KAF7683697.1"/>
    <property type="molecule type" value="Genomic_DNA"/>
</dbReference>
<feature type="transmembrane region" description="Helical" evidence="1">
    <location>
        <begin position="209"/>
        <end position="226"/>
    </location>
</feature>
<feature type="domain" description="Ubiquitin-like" evidence="2">
    <location>
        <begin position="2"/>
        <end position="80"/>
    </location>
</feature>
<keyword evidence="1" id="KW-1133">Transmembrane helix</keyword>
<dbReference type="InterPro" id="IPR029071">
    <property type="entry name" value="Ubiquitin-like_domsf"/>
</dbReference>